<dbReference type="EMBL" id="CP000828">
    <property type="protein sequence ID" value="ABW27024.1"/>
    <property type="molecule type" value="Genomic_DNA"/>
</dbReference>
<feature type="domain" description="Methyltransferase" evidence="1">
    <location>
        <begin position="104"/>
        <end position="200"/>
    </location>
</feature>
<proteinExistence type="predicted"/>
<dbReference type="GO" id="GO:0008168">
    <property type="term" value="F:methyltransferase activity"/>
    <property type="evidence" value="ECO:0007669"/>
    <property type="project" value="UniProtKB-KW"/>
</dbReference>
<dbReference type="PANTHER" id="PTHR42912:SF80">
    <property type="entry name" value="METHYLTRANSFERASE DOMAIN-CONTAINING PROTEIN"/>
    <property type="match status" value="1"/>
</dbReference>
<keyword evidence="3" id="KW-1185">Reference proteome</keyword>
<dbReference type="InterPro" id="IPR029063">
    <property type="entry name" value="SAM-dependent_MTases_sf"/>
</dbReference>
<dbReference type="Pfam" id="PF13649">
    <property type="entry name" value="Methyltransf_25"/>
    <property type="match status" value="1"/>
</dbReference>
<gene>
    <name evidence="2" type="ordered locus">AM1_2010</name>
</gene>
<accession>B0CFK5</accession>
<sequence>MKTTVPQALWQLCVKGFVRILIGADNQNQYDTYDWEAGCHALRNPDLAYPQYYRIPNFHGVEGGYLCKEAAVTYDAVTAFACPPHEMNLRREVLKSIQGQPQRILDLGCGTGSMTLMLKATYPQAEVIGLDLSPYMLCHAQHKSQKAQLTIHWLHGLAEATDLKAHSFDVISICMVFHEMPPRISRLVLQECRRLLKSGGQLIILDGNQNRLRHADWLIRLFREPYSTVYAKESIHDWVTEAGFENVSTRYLGWIHQLTAGTSPHHRDEPPLRQLQTHAV</sequence>
<dbReference type="HOGENOM" id="CLU_053941_0_0_3"/>
<dbReference type="SUPFAM" id="SSF53335">
    <property type="entry name" value="S-adenosyl-L-methionine-dependent methyltransferases"/>
    <property type="match status" value="1"/>
</dbReference>
<evidence type="ECO:0000313" key="3">
    <source>
        <dbReference type="Proteomes" id="UP000000268"/>
    </source>
</evidence>
<dbReference type="InterPro" id="IPR041698">
    <property type="entry name" value="Methyltransf_25"/>
</dbReference>
<dbReference type="Gene3D" id="3.40.50.150">
    <property type="entry name" value="Vaccinia Virus protein VP39"/>
    <property type="match status" value="1"/>
</dbReference>
<dbReference type="InterPro" id="IPR050508">
    <property type="entry name" value="Methyltransf_Superfamily"/>
</dbReference>
<dbReference type="Proteomes" id="UP000000268">
    <property type="component" value="Chromosome"/>
</dbReference>
<keyword evidence="2" id="KW-0489">Methyltransferase</keyword>
<name>B0CFK5_ACAM1</name>
<keyword evidence="2" id="KW-0808">Transferase</keyword>
<dbReference type="CDD" id="cd02440">
    <property type="entry name" value="AdoMet_MTases"/>
    <property type="match status" value="1"/>
</dbReference>
<dbReference type="GO" id="GO:0032259">
    <property type="term" value="P:methylation"/>
    <property type="evidence" value="ECO:0007669"/>
    <property type="project" value="UniProtKB-KW"/>
</dbReference>
<organism evidence="2 3">
    <name type="scientific">Acaryochloris marina (strain MBIC 11017)</name>
    <dbReference type="NCBI Taxonomy" id="329726"/>
    <lineage>
        <taxon>Bacteria</taxon>
        <taxon>Bacillati</taxon>
        <taxon>Cyanobacteriota</taxon>
        <taxon>Cyanophyceae</taxon>
        <taxon>Acaryochloridales</taxon>
        <taxon>Acaryochloridaceae</taxon>
        <taxon>Acaryochloris</taxon>
    </lineage>
</organism>
<evidence type="ECO:0000313" key="2">
    <source>
        <dbReference type="EMBL" id="ABW27024.1"/>
    </source>
</evidence>
<reference evidence="2 3" key="1">
    <citation type="journal article" date="2008" name="Proc. Natl. Acad. Sci. U.S.A.">
        <title>Niche adaptation and genome expansion in the chlorophyll d-producing cyanobacterium Acaryochloris marina.</title>
        <authorList>
            <person name="Swingley W.D."/>
            <person name="Chen M."/>
            <person name="Cheung P.C."/>
            <person name="Conrad A.L."/>
            <person name="Dejesa L.C."/>
            <person name="Hao J."/>
            <person name="Honchak B.M."/>
            <person name="Karbach L.E."/>
            <person name="Kurdoglu A."/>
            <person name="Lahiri S."/>
            <person name="Mastrian S.D."/>
            <person name="Miyashita H."/>
            <person name="Page L."/>
            <person name="Ramakrishna P."/>
            <person name="Satoh S."/>
            <person name="Sattley W.M."/>
            <person name="Shimada Y."/>
            <person name="Taylor H.L."/>
            <person name="Tomo T."/>
            <person name="Tsuchiya T."/>
            <person name="Wang Z.T."/>
            <person name="Raymond J."/>
            <person name="Mimuro M."/>
            <person name="Blankenship R.E."/>
            <person name="Touchman J.W."/>
        </authorList>
    </citation>
    <scope>NUCLEOTIDE SEQUENCE [LARGE SCALE GENOMIC DNA]</scope>
    <source>
        <strain evidence="3">MBIC 11017</strain>
    </source>
</reference>
<protein>
    <submittedName>
        <fullName evidence="2">Methyltransferase, UbiE/COQ5 family, putative</fullName>
    </submittedName>
</protein>
<evidence type="ECO:0000259" key="1">
    <source>
        <dbReference type="Pfam" id="PF13649"/>
    </source>
</evidence>
<dbReference type="AlphaFoldDB" id="B0CFK5"/>
<dbReference type="KEGG" id="amr:AM1_2010"/>
<dbReference type="PANTHER" id="PTHR42912">
    <property type="entry name" value="METHYLTRANSFERASE"/>
    <property type="match status" value="1"/>
</dbReference>
<dbReference type="eggNOG" id="COG2226">
    <property type="taxonomic scope" value="Bacteria"/>
</dbReference>
<dbReference type="STRING" id="329726.AM1_2010"/>